<dbReference type="Proteomes" id="UP001327560">
    <property type="component" value="Chromosome 2"/>
</dbReference>
<evidence type="ECO:0000256" key="1">
    <source>
        <dbReference type="SAM" id="SignalP"/>
    </source>
</evidence>
<dbReference type="EMBL" id="CP136891">
    <property type="protein sequence ID" value="WOK97037.1"/>
    <property type="molecule type" value="Genomic_DNA"/>
</dbReference>
<protein>
    <submittedName>
        <fullName evidence="2">Uncharacterized protein</fullName>
    </submittedName>
</protein>
<name>A0AAQ3JXM9_9LILI</name>
<feature type="signal peptide" evidence="1">
    <location>
        <begin position="1"/>
        <end position="21"/>
    </location>
</feature>
<dbReference type="AlphaFoldDB" id="A0AAQ3JXM9"/>
<dbReference type="PROSITE" id="PS51257">
    <property type="entry name" value="PROKAR_LIPOPROTEIN"/>
    <property type="match status" value="1"/>
</dbReference>
<organism evidence="2 3">
    <name type="scientific">Canna indica</name>
    <name type="common">Indian-shot</name>
    <dbReference type="NCBI Taxonomy" id="4628"/>
    <lineage>
        <taxon>Eukaryota</taxon>
        <taxon>Viridiplantae</taxon>
        <taxon>Streptophyta</taxon>
        <taxon>Embryophyta</taxon>
        <taxon>Tracheophyta</taxon>
        <taxon>Spermatophyta</taxon>
        <taxon>Magnoliopsida</taxon>
        <taxon>Liliopsida</taxon>
        <taxon>Zingiberales</taxon>
        <taxon>Cannaceae</taxon>
        <taxon>Canna</taxon>
    </lineage>
</organism>
<evidence type="ECO:0000313" key="2">
    <source>
        <dbReference type="EMBL" id="WOK97037.1"/>
    </source>
</evidence>
<gene>
    <name evidence="2" type="ORF">Cni_G05745</name>
</gene>
<proteinExistence type="predicted"/>
<keyword evidence="3" id="KW-1185">Reference proteome</keyword>
<evidence type="ECO:0000313" key="3">
    <source>
        <dbReference type="Proteomes" id="UP001327560"/>
    </source>
</evidence>
<reference evidence="2 3" key="1">
    <citation type="submission" date="2023-10" db="EMBL/GenBank/DDBJ databases">
        <title>Chromosome-scale genome assembly provides insights into flower coloration mechanisms of Canna indica.</title>
        <authorList>
            <person name="Li C."/>
        </authorList>
    </citation>
    <scope>NUCLEOTIDE SEQUENCE [LARGE SCALE GENOMIC DNA]</scope>
    <source>
        <tissue evidence="2">Flower</tissue>
    </source>
</reference>
<sequence length="84" mass="8947">MKLRILLAAAAALVFACSAAAAKAPHCQVELPAYVSASCAAADTVFEAFSVCCEFLRRAHYCGHLCRRVAAPVTDGWLRDCCLV</sequence>
<feature type="chain" id="PRO_5042972767" evidence="1">
    <location>
        <begin position="22"/>
        <end position="84"/>
    </location>
</feature>
<keyword evidence="1" id="KW-0732">Signal</keyword>
<accession>A0AAQ3JXM9</accession>